<dbReference type="InterPro" id="IPR029068">
    <property type="entry name" value="Glyas_Bleomycin-R_OHBP_Dase"/>
</dbReference>
<proteinExistence type="predicted"/>
<sequence length="202" mass="21478">MAVELLAPSVDIGLVTTNLDPMVEFYENFLGLPFQLDLDFPGGGRAQGVIRAPLFFGRQPNSAPRSPMAIDLLAKNIEVGLVTTNLDAMVEFYENFLGLPYTGDLDFPGGTMKRYALGDNVLKLITLDQPPAAPATPGGGPAAAGIRYYTVVVASTTKAAEQVKAAGYEIAQELAEFAPVPGMGWMFVADPDGNWVELVGPL</sequence>
<feature type="domain" description="VOC" evidence="1">
    <location>
        <begin position="75"/>
        <end position="201"/>
    </location>
</feature>
<evidence type="ECO:0000259" key="1">
    <source>
        <dbReference type="PROSITE" id="PS51819"/>
    </source>
</evidence>
<dbReference type="EMBL" id="AP022595">
    <property type="protein sequence ID" value="BBY58539.1"/>
    <property type="molecule type" value="Genomic_DNA"/>
</dbReference>
<dbReference type="SUPFAM" id="SSF54593">
    <property type="entry name" value="Glyoxalase/Bleomycin resistance protein/Dihydroxybiphenyl dioxygenase"/>
    <property type="match status" value="1"/>
</dbReference>
<dbReference type="AlphaFoldDB" id="A0A7I7SQW1"/>
<dbReference type="Proteomes" id="UP000466445">
    <property type="component" value="Chromosome"/>
</dbReference>
<evidence type="ECO:0000313" key="2">
    <source>
        <dbReference type="EMBL" id="BBY58539.1"/>
    </source>
</evidence>
<accession>A0A7I7SQW1</accession>
<organism evidence="2 3">
    <name type="scientific">Mycolicibacterium sarraceniae</name>
    <dbReference type="NCBI Taxonomy" id="1534348"/>
    <lineage>
        <taxon>Bacteria</taxon>
        <taxon>Bacillati</taxon>
        <taxon>Actinomycetota</taxon>
        <taxon>Actinomycetes</taxon>
        <taxon>Mycobacteriales</taxon>
        <taxon>Mycobacteriaceae</taxon>
        <taxon>Mycolicibacterium</taxon>
    </lineage>
</organism>
<keyword evidence="3" id="KW-1185">Reference proteome</keyword>
<reference evidence="2 3" key="1">
    <citation type="journal article" date="2019" name="Emerg. Microbes Infect.">
        <title>Comprehensive subspecies identification of 175 nontuberculous mycobacteria species based on 7547 genomic profiles.</title>
        <authorList>
            <person name="Matsumoto Y."/>
            <person name="Kinjo T."/>
            <person name="Motooka D."/>
            <person name="Nabeya D."/>
            <person name="Jung N."/>
            <person name="Uechi K."/>
            <person name="Horii T."/>
            <person name="Iida T."/>
            <person name="Fujita J."/>
            <person name="Nakamura S."/>
        </authorList>
    </citation>
    <scope>NUCLEOTIDE SEQUENCE [LARGE SCALE GENOMIC DNA]</scope>
    <source>
        <strain evidence="2 3">JCM 30395</strain>
    </source>
</reference>
<gene>
    <name evidence="2" type="ORF">MSAR_16750</name>
</gene>
<dbReference type="CDD" id="cd06587">
    <property type="entry name" value="VOC"/>
    <property type="match status" value="1"/>
</dbReference>
<dbReference type="KEGG" id="msar:MSAR_16750"/>
<dbReference type="InterPro" id="IPR037523">
    <property type="entry name" value="VOC_core"/>
</dbReference>
<dbReference type="InterPro" id="IPR004360">
    <property type="entry name" value="Glyas_Fos-R_dOase_dom"/>
</dbReference>
<protein>
    <recommendedName>
        <fullName evidence="1">VOC domain-containing protein</fullName>
    </recommendedName>
</protein>
<dbReference type="PROSITE" id="PS51819">
    <property type="entry name" value="VOC"/>
    <property type="match status" value="1"/>
</dbReference>
<name>A0A7I7SQW1_9MYCO</name>
<dbReference type="Pfam" id="PF00903">
    <property type="entry name" value="Glyoxalase"/>
    <property type="match status" value="1"/>
</dbReference>
<evidence type="ECO:0000313" key="3">
    <source>
        <dbReference type="Proteomes" id="UP000466445"/>
    </source>
</evidence>
<dbReference type="Gene3D" id="3.10.180.10">
    <property type="entry name" value="2,3-Dihydroxybiphenyl 1,2-Dioxygenase, domain 1"/>
    <property type="match status" value="1"/>
</dbReference>